<dbReference type="PANTHER" id="PTHR43376">
    <property type="entry name" value="OLIGOPEPTIDE TRANSPORT SYSTEM PERMEASE PROTEIN"/>
    <property type="match status" value="1"/>
</dbReference>
<feature type="transmembrane region" description="Helical" evidence="7">
    <location>
        <begin position="186"/>
        <end position="207"/>
    </location>
</feature>
<dbReference type="KEGG" id="tta:Theth_1788"/>
<dbReference type="OrthoDB" id="9773221at2"/>
<comment type="similarity">
    <text evidence="7">Belongs to the binding-protein-dependent transport system permease family.</text>
</comment>
<dbReference type="PANTHER" id="PTHR43376:SF1">
    <property type="entry name" value="OLIGOPEPTIDE TRANSPORT SYSTEM PERMEASE PROTEIN"/>
    <property type="match status" value="1"/>
</dbReference>
<dbReference type="GO" id="GO:0005886">
    <property type="term" value="C:plasma membrane"/>
    <property type="evidence" value="ECO:0007669"/>
    <property type="project" value="UniProtKB-SubCell"/>
</dbReference>
<feature type="transmembrane region" description="Helical" evidence="7">
    <location>
        <begin position="135"/>
        <end position="158"/>
    </location>
</feature>
<proteinExistence type="inferred from homology"/>
<protein>
    <submittedName>
        <fullName evidence="9">Binding-protein-dependent transport systems inner membrane component</fullName>
    </submittedName>
</protein>
<dbReference type="Gene3D" id="1.10.3720.10">
    <property type="entry name" value="MetI-like"/>
    <property type="match status" value="1"/>
</dbReference>
<dbReference type="PATRIC" id="fig|688269.3.peg.1843"/>
<gene>
    <name evidence="9" type="ORF">Theth_1788</name>
</gene>
<feature type="transmembrane region" description="Helical" evidence="7">
    <location>
        <begin position="9"/>
        <end position="29"/>
    </location>
</feature>
<feature type="transmembrane region" description="Helical" evidence="7">
    <location>
        <begin position="100"/>
        <end position="123"/>
    </location>
</feature>
<evidence type="ECO:0000313" key="9">
    <source>
        <dbReference type="EMBL" id="AEH51830.1"/>
    </source>
</evidence>
<dbReference type="Proteomes" id="UP000006804">
    <property type="component" value="Chromosome"/>
</dbReference>
<accession>F7YW58</accession>
<evidence type="ECO:0000313" key="10">
    <source>
        <dbReference type="Proteomes" id="UP000006804"/>
    </source>
</evidence>
<keyword evidence="4 7" id="KW-0812">Transmembrane</keyword>
<evidence type="ECO:0000256" key="1">
    <source>
        <dbReference type="ARBA" id="ARBA00004651"/>
    </source>
</evidence>
<name>F7YW58_9THEM</name>
<dbReference type="SUPFAM" id="SSF161098">
    <property type="entry name" value="MetI-like"/>
    <property type="match status" value="1"/>
</dbReference>
<dbReference type="EMBL" id="CP002351">
    <property type="protein sequence ID" value="AEH51830.1"/>
    <property type="molecule type" value="Genomic_DNA"/>
</dbReference>
<reference evidence="9 10" key="1">
    <citation type="submission" date="2010-11" db="EMBL/GenBank/DDBJ databases">
        <title>The complete genome of Thermotoga thermarum DSM 5069.</title>
        <authorList>
            <consortium name="US DOE Joint Genome Institute (JGI-PGF)"/>
            <person name="Lucas S."/>
            <person name="Copeland A."/>
            <person name="Lapidus A."/>
            <person name="Bruce D."/>
            <person name="Goodwin L."/>
            <person name="Pitluck S."/>
            <person name="Kyrpides N."/>
            <person name="Mavromatis K."/>
            <person name="Ivanova N."/>
            <person name="Zeytun A."/>
            <person name="Brettin T."/>
            <person name="Detter J.C."/>
            <person name="Tapia R."/>
            <person name="Han C."/>
            <person name="Land M."/>
            <person name="Hauser L."/>
            <person name="Markowitz V."/>
            <person name="Cheng J.-F."/>
            <person name="Hugenholtz P."/>
            <person name="Woyke T."/>
            <person name="Wu D."/>
            <person name="Spring S."/>
            <person name="Schroeder M."/>
            <person name="Brambilla E."/>
            <person name="Klenk H.-P."/>
            <person name="Eisen J.A."/>
        </authorList>
    </citation>
    <scope>NUCLEOTIDE SEQUENCE [LARGE SCALE GENOMIC DNA]</scope>
    <source>
        <strain evidence="9 10">DSM 5069</strain>
    </source>
</reference>
<evidence type="ECO:0000256" key="3">
    <source>
        <dbReference type="ARBA" id="ARBA00022475"/>
    </source>
</evidence>
<keyword evidence="6 7" id="KW-0472">Membrane</keyword>
<keyword evidence="2 7" id="KW-0813">Transport</keyword>
<dbReference type="InterPro" id="IPR035906">
    <property type="entry name" value="MetI-like_sf"/>
</dbReference>
<dbReference type="RefSeq" id="WP_013933038.1">
    <property type="nucleotide sequence ID" value="NC_015707.1"/>
</dbReference>
<comment type="subcellular location">
    <subcellularLocation>
        <location evidence="1 7">Cell membrane</location>
        <topology evidence="1 7">Multi-pass membrane protein</topology>
    </subcellularLocation>
</comment>
<dbReference type="AlphaFoldDB" id="F7YW58"/>
<evidence type="ECO:0000256" key="7">
    <source>
        <dbReference type="RuleBase" id="RU363032"/>
    </source>
</evidence>
<dbReference type="Pfam" id="PF19300">
    <property type="entry name" value="BPD_transp_1_N"/>
    <property type="match status" value="1"/>
</dbReference>
<organism evidence="9 10">
    <name type="scientific">Pseudothermotoga thermarum DSM 5069</name>
    <dbReference type="NCBI Taxonomy" id="688269"/>
    <lineage>
        <taxon>Bacteria</taxon>
        <taxon>Thermotogati</taxon>
        <taxon>Thermotogota</taxon>
        <taxon>Thermotogae</taxon>
        <taxon>Thermotogales</taxon>
        <taxon>Thermotogaceae</taxon>
        <taxon>Pseudothermotoga</taxon>
    </lineage>
</organism>
<keyword evidence="3" id="KW-1003">Cell membrane</keyword>
<feature type="transmembrane region" description="Helical" evidence="7">
    <location>
        <begin position="245"/>
        <end position="270"/>
    </location>
</feature>
<feature type="domain" description="ABC transmembrane type-1" evidence="8">
    <location>
        <begin position="98"/>
        <end position="309"/>
    </location>
</feature>
<dbReference type="HOGENOM" id="CLU_036879_1_0_0"/>
<keyword evidence="10" id="KW-1185">Reference proteome</keyword>
<dbReference type="InterPro" id="IPR000515">
    <property type="entry name" value="MetI-like"/>
</dbReference>
<evidence type="ECO:0000259" key="8">
    <source>
        <dbReference type="PROSITE" id="PS50928"/>
    </source>
</evidence>
<sequence length="322" mass="36318" precursor="true">MKYFLQRMLFYLFTLFVAVTLNFLIPRLMPGDPAERILSRYEADPNAIAAMKIALGIETDKPLLKQYFEYLKNTFTGNFGISYVYYPIKVEKVISTALPWTIGLVGISTIISFIIGTFLGVYAGWNREKVSGISLLMISILLRSIPYFWLAMLMVYVFGFKLKWFPISGAYSTRQILEGFQFLRNVLYHGFLPSITLIIASLGGWILTMRNNMVAVLSEDFVLLAEAKGLKKRDILFRYAARNAILPSFTAFGLSLGFVVSGALLTEIVFSYPGIGFTLYRAVISQDYPLIQALFLIISVAVLTANLVVDLTYGFLDPRVRV</sequence>
<dbReference type="eggNOG" id="COG0601">
    <property type="taxonomic scope" value="Bacteria"/>
</dbReference>
<evidence type="ECO:0000256" key="6">
    <source>
        <dbReference type="ARBA" id="ARBA00023136"/>
    </source>
</evidence>
<dbReference type="InterPro" id="IPR045621">
    <property type="entry name" value="BPD_transp_1_N"/>
</dbReference>
<evidence type="ECO:0000256" key="2">
    <source>
        <dbReference type="ARBA" id="ARBA00022448"/>
    </source>
</evidence>
<evidence type="ECO:0000256" key="5">
    <source>
        <dbReference type="ARBA" id="ARBA00022989"/>
    </source>
</evidence>
<dbReference type="STRING" id="688269.Theth_1788"/>
<dbReference type="PROSITE" id="PS50928">
    <property type="entry name" value="ABC_TM1"/>
    <property type="match status" value="1"/>
</dbReference>
<dbReference type="Pfam" id="PF00528">
    <property type="entry name" value="BPD_transp_1"/>
    <property type="match status" value="1"/>
</dbReference>
<dbReference type="CDD" id="cd06261">
    <property type="entry name" value="TM_PBP2"/>
    <property type="match status" value="1"/>
</dbReference>
<keyword evidence="5 7" id="KW-1133">Transmembrane helix</keyword>
<dbReference type="GO" id="GO:0055085">
    <property type="term" value="P:transmembrane transport"/>
    <property type="evidence" value="ECO:0007669"/>
    <property type="project" value="InterPro"/>
</dbReference>
<evidence type="ECO:0000256" key="4">
    <source>
        <dbReference type="ARBA" id="ARBA00022692"/>
    </source>
</evidence>
<feature type="transmembrane region" description="Helical" evidence="7">
    <location>
        <begin position="290"/>
        <end position="316"/>
    </location>
</feature>